<organism evidence="2 3">
    <name type="scientific">Thalassiosira oceanica</name>
    <name type="common">Marine diatom</name>
    <dbReference type="NCBI Taxonomy" id="159749"/>
    <lineage>
        <taxon>Eukaryota</taxon>
        <taxon>Sar</taxon>
        <taxon>Stramenopiles</taxon>
        <taxon>Ochrophyta</taxon>
        <taxon>Bacillariophyta</taxon>
        <taxon>Coscinodiscophyceae</taxon>
        <taxon>Thalassiosirophycidae</taxon>
        <taxon>Thalassiosirales</taxon>
        <taxon>Thalassiosiraceae</taxon>
        <taxon>Thalassiosira</taxon>
    </lineage>
</organism>
<proteinExistence type="predicted"/>
<keyword evidence="3" id="KW-1185">Reference proteome</keyword>
<dbReference type="Proteomes" id="UP000266841">
    <property type="component" value="Unassembled WGS sequence"/>
</dbReference>
<evidence type="ECO:0000313" key="3">
    <source>
        <dbReference type="Proteomes" id="UP000266841"/>
    </source>
</evidence>
<gene>
    <name evidence="2" type="ORF">THAOC_31366</name>
</gene>
<sequence>MSGKLKPNSVSLSRKKKLASKTATASGSVMRKKNANSSSKNSSQGKKGGEKENVGADVDDEIDISNLDGASTTPITGSPYNSLGGMGMGGFGMGMMGGMNPMMMGMYGGAWECQAMQIVGMNAQQLKHMYESVKGMVENAICKLNNMSLMEETFGVNGDEARRWMLGNEEDEHQRPLTQHEIIRRRRIAAIRWSMTLGVSYLLYKSIRKLIRALLYGRSGCHRRNLPAHQQYQNFNGGGYGINRFSGYGNGYGSGFGRHGFSQHHSQYGGAHSGYY</sequence>
<dbReference type="eggNOG" id="ENOG502SSPR">
    <property type="taxonomic scope" value="Eukaryota"/>
</dbReference>
<accession>K0R8D4</accession>
<dbReference type="OMA" id="IVGMNAQ"/>
<dbReference type="AlphaFoldDB" id="K0R8D4"/>
<reference evidence="2 3" key="1">
    <citation type="journal article" date="2012" name="Genome Biol.">
        <title>Genome and low-iron response of an oceanic diatom adapted to chronic iron limitation.</title>
        <authorList>
            <person name="Lommer M."/>
            <person name="Specht M."/>
            <person name="Roy A.S."/>
            <person name="Kraemer L."/>
            <person name="Andreson R."/>
            <person name="Gutowska M.A."/>
            <person name="Wolf J."/>
            <person name="Bergner S.V."/>
            <person name="Schilhabel M.B."/>
            <person name="Klostermeier U.C."/>
            <person name="Beiko R.G."/>
            <person name="Rosenstiel P."/>
            <person name="Hippler M."/>
            <person name="Laroche J."/>
        </authorList>
    </citation>
    <scope>NUCLEOTIDE SEQUENCE [LARGE SCALE GENOMIC DNA]</scope>
    <source>
        <strain evidence="2 3">CCMP1005</strain>
    </source>
</reference>
<evidence type="ECO:0000256" key="1">
    <source>
        <dbReference type="SAM" id="MobiDB-lite"/>
    </source>
</evidence>
<feature type="compositionally biased region" description="Low complexity" evidence="1">
    <location>
        <begin position="35"/>
        <end position="45"/>
    </location>
</feature>
<name>K0R8D4_THAOC</name>
<dbReference type="EMBL" id="AGNL01044491">
    <property type="protein sequence ID" value="EJK49728.1"/>
    <property type="molecule type" value="Genomic_DNA"/>
</dbReference>
<feature type="region of interest" description="Disordered" evidence="1">
    <location>
        <begin position="1"/>
        <end position="59"/>
    </location>
</feature>
<comment type="caution">
    <text evidence="2">The sequence shown here is derived from an EMBL/GenBank/DDBJ whole genome shotgun (WGS) entry which is preliminary data.</text>
</comment>
<protein>
    <submittedName>
        <fullName evidence="2">Uncharacterized protein</fullName>
    </submittedName>
</protein>
<evidence type="ECO:0000313" key="2">
    <source>
        <dbReference type="EMBL" id="EJK49728.1"/>
    </source>
</evidence>